<sequence>MKFENVIGWFSFVKEASLTDLRDIINDEFYLYKCLYNQDVCILHETLINIVKEKLKGTKLEERFWSECLPYIHKDSLKDEFIDYLINNHIAIQTLGHLPLSDKFLLKIAYQVDEAVITLGKRYFIDENYSSYDFVELLRKFKDNEWLWRVLINMDYTSNEKRRILLKSLFSLTNFEELKRLVIEQSIEKHLTKTKSIKQINKYYKSNNCRFLRAIAENPVTPSYILNELRNIKNAKYANQIRTLANKNLSMRMQQAED</sequence>
<dbReference type="eggNOG" id="COG0666">
    <property type="taxonomic scope" value="Bacteria"/>
</dbReference>
<dbReference type="AlphaFoldDB" id="G8LYE3"/>
<dbReference type="KEGG" id="ccl:Clocl_2669"/>
<evidence type="ECO:0000313" key="3">
    <source>
        <dbReference type="Proteomes" id="UP000005435"/>
    </source>
</evidence>
<dbReference type="RefSeq" id="WP_014255488.1">
    <property type="nucleotide sequence ID" value="NC_016627.1"/>
</dbReference>
<organism evidence="1 3">
    <name type="scientific">Acetivibrio clariflavus (strain DSM 19732 / NBRC 101661 / EBR45)</name>
    <name type="common">Clostridium clariflavum</name>
    <dbReference type="NCBI Taxonomy" id="720554"/>
    <lineage>
        <taxon>Bacteria</taxon>
        <taxon>Bacillati</taxon>
        <taxon>Bacillota</taxon>
        <taxon>Clostridia</taxon>
        <taxon>Eubacteriales</taxon>
        <taxon>Oscillospiraceae</taxon>
        <taxon>Acetivibrio</taxon>
    </lineage>
</organism>
<reference evidence="1 3" key="3">
    <citation type="journal article" date="2012" name="Stand. Genomic Sci.">
        <title>Complete Genome Sequence of Clostridium clariflavum DSM 19732.</title>
        <authorList>
            <person name="Izquierdo J.A."/>
            <person name="Goodwin L."/>
            <person name="Davenport K.W."/>
            <person name="Teshima H."/>
            <person name="Bruce D."/>
            <person name="Detter C."/>
            <person name="Tapia R."/>
            <person name="Han S."/>
            <person name="Land M."/>
            <person name="Hauser L."/>
            <person name="Jeffries C.D."/>
            <person name="Han J."/>
            <person name="Pitluck S."/>
            <person name="Nolan M."/>
            <person name="Chen A."/>
            <person name="Huntemann M."/>
            <person name="Mavromatis K."/>
            <person name="Mikhailova N."/>
            <person name="Liolios K."/>
            <person name="Woyke T."/>
            <person name="Lynd L.R."/>
        </authorList>
    </citation>
    <scope>NUCLEOTIDE SEQUENCE [LARGE SCALE GENOMIC DNA]</scope>
    <source>
        <strain evidence="1">DSM 19732</strain>
        <strain evidence="3">DSM 19732 / NBRC 101661 / EBR45</strain>
    </source>
</reference>
<reference evidence="1" key="2">
    <citation type="submission" date="2011-12" db="EMBL/GenBank/DDBJ databases">
        <authorList>
            <consortium name="US DOE Joint Genome Institute"/>
            <person name="Lucas S."/>
            <person name="Han J."/>
            <person name="Lapidus A."/>
            <person name="Cheng J.-F."/>
            <person name="Goodwin L."/>
            <person name="Pitluck S."/>
            <person name="Peters L."/>
            <person name="Teshima H."/>
            <person name="Detter J.C."/>
            <person name="Han C."/>
            <person name="Tapia R."/>
            <person name="Land M."/>
            <person name="Hauser L."/>
            <person name="Kyrpides N."/>
            <person name="Ivanova N."/>
            <person name="Pagani I."/>
            <person name="Kitzmiller T."/>
            <person name="Lynd L."/>
            <person name="Izquierdo J."/>
            <person name="Woyke T."/>
        </authorList>
    </citation>
    <scope>NUCLEOTIDE SEQUENCE</scope>
    <source>
        <strain evidence="1">DSM 19732</strain>
    </source>
</reference>
<accession>G8LYE3</accession>
<proteinExistence type="predicted"/>
<dbReference type="Proteomes" id="UP000005435">
    <property type="component" value="Chromosome"/>
</dbReference>
<reference evidence="3" key="1">
    <citation type="submission" date="2011-12" db="EMBL/GenBank/DDBJ databases">
        <title>Complete sequence of Clostridium clariflavum DSM 19732.</title>
        <authorList>
            <consortium name="US DOE Joint Genome Institute"/>
            <person name="Lucas S."/>
            <person name="Han J."/>
            <person name="Lapidus A."/>
            <person name="Cheng J.-F."/>
            <person name="Goodwin L."/>
            <person name="Pitluck S."/>
            <person name="Peters L."/>
            <person name="Teshima H."/>
            <person name="Detter J.C."/>
            <person name="Han C."/>
            <person name="Tapia R."/>
            <person name="Land M."/>
            <person name="Hauser L."/>
            <person name="Kyrpides N."/>
            <person name="Ivanova N."/>
            <person name="Pagani I."/>
            <person name="Kitzmiller T."/>
            <person name="Lynd L."/>
            <person name="Izquierdo J."/>
            <person name="Woyke T."/>
        </authorList>
    </citation>
    <scope>NUCLEOTIDE SEQUENCE [LARGE SCALE GENOMIC DNA]</scope>
    <source>
        <strain evidence="3">DSM 19732 / NBRC 101661 / EBR45</strain>
    </source>
</reference>
<dbReference type="EMBL" id="CP003065">
    <property type="protein sequence ID" value="AEV68912.1"/>
    <property type="molecule type" value="Genomic_DNA"/>
</dbReference>
<protein>
    <submittedName>
        <fullName evidence="1">Uncharacterized protein</fullName>
    </submittedName>
</protein>
<dbReference type="HOGENOM" id="CLU_1076471_0_0_9"/>
<gene>
    <name evidence="1" type="ordered locus">Clocl_2327</name>
    <name evidence="2" type="ordered locus">Clocl_2669</name>
</gene>
<dbReference type="EMBL" id="CP003065">
    <property type="protein sequence ID" value="AEV69235.1"/>
    <property type="molecule type" value="Genomic_DNA"/>
</dbReference>
<dbReference type="OrthoDB" id="2608776at2"/>
<keyword evidence="3" id="KW-1185">Reference proteome</keyword>
<evidence type="ECO:0000313" key="2">
    <source>
        <dbReference type="EMBL" id="AEV69235.1"/>
    </source>
</evidence>
<name>G8LYE3_ACECE</name>
<dbReference type="KEGG" id="ccl:Clocl_2327"/>
<evidence type="ECO:0000313" key="1">
    <source>
        <dbReference type="EMBL" id="AEV68912.1"/>
    </source>
</evidence>